<evidence type="ECO:0000259" key="6">
    <source>
        <dbReference type="PROSITE" id="PS50045"/>
    </source>
</evidence>
<proteinExistence type="predicted"/>
<dbReference type="InterPro" id="IPR000253">
    <property type="entry name" value="FHA_dom"/>
</dbReference>
<dbReference type="InterPro" id="IPR002197">
    <property type="entry name" value="HTH_Fis"/>
</dbReference>
<reference evidence="7 8" key="1">
    <citation type="submission" date="2016-03" db="EMBL/GenBank/DDBJ databases">
        <authorList>
            <person name="Ploux O."/>
        </authorList>
    </citation>
    <scope>NUCLEOTIDE SEQUENCE [LARGE SCALE GENOMIC DNA]</scope>
    <source>
        <strain evidence="7 8">R0</strain>
    </source>
</reference>
<dbReference type="CDD" id="cd00009">
    <property type="entry name" value="AAA"/>
    <property type="match status" value="1"/>
</dbReference>
<organism evidence="7 8">
    <name type="scientific">Bdellovibrio bacteriovorus</name>
    <dbReference type="NCBI Taxonomy" id="959"/>
    <lineage>
        <taxon>Bacteria</taxon>
        <taxon>Pseudomonadati</taxon>
        <taxon>Bdellovibrionota</taxon>
        <taxon>Bdellovibrionia</taxon>
        <taxon>Bdellovibrionales</taxon>
        <taxon>Pseudobdellovibrionaceae</taxon>
        <taxon>Bdellovibrio</taxon>
    </lineage>
</organism>
<dbReference type="PROSITE" id="PS00688">
    <property type="entry name" value="SIGMA54_INTERACT_3"/>
    <property type="match status" value="1"/>
</dbReference>
<dbReference type="GO" id="GO:0043565">
    <property type="term" value="F:sequence-specific DNA binding"/>
    <property type="evidence" value="ECO:0007669"/>
    <property type="project" value="InterPro"/>
</dbReference>
<keyword evidence="3" id="KW-0805">Transcription regulation</keyword>
<dbReference type="Proteomes" id="UP000075320">
    <property type="component" value="Unassembled WGS sequence"/>
</dbReference>
<keyword evidence="4" id="KW-0804">Transcription</keyword>
<dbReference type="GO" id="GO:0006355">
    <property type="term" value="P:regulation of DNA-templated transcription"/>
    <property type="evidence" value="ECO:0007669"/>
    <property type="project" value="InterPro"/>
</dbReference>
<dbReference type="SMART" id="SM00240">
    <property type="entry name" value="FHA"/>
    <property type="match status" value="1"/>
</dbReference>
<name>A0A150WSE3_BDEBC</name>
<dbReference type="AlphaFoldDB" id="A0A150WSE3"/>
<dbReference type="Pfam" id="PF00158">
    <property type="entry name" value="Sigma54_activat"/>
    <property type="match status" value="1"/>
</dbReference>
<dbReference type="PRINTS" id="PR01590">
    <property type="entry name" value="HTHFIS"/>
</dbReference>
<evidence type="ECO:0000313" key="7">
    <source>
        <dbReference type="EMBL" id="KYG67360.1"/>
    </source>
</evidence>
<dbReference type="Gene3D" id="2.60.200.20">
    <property type="match status" value="1"/>
</dbReference>
<dbReference type="InterPro" id="IPR009057">
    <property type="entry name" value="Homeodomain-like_sf"/>
</dbReference>
<keyword evidence="2" id="KW-0067">ATP-binding</keyword>
<dbReference type="Gene3D" id="1.10.10.60">
    <property type="entry name" value="Homeodomain-like"/>
    <property type="match status" value="1"/>
</dbReference>
<comment type="caution">
    <text evidence="7">The sequence shown here is derived from an EMBL/GenBank/DDBJ whole genome shotgun (WGS) entry which is preliminary data.</text>
</comment>
<dbReference type="InterPro" id="IPR025944">
    <property type="entry name" value="Sigma_54_int_dom_CS"/>
</dbReference>
<gene>
    <name evidence="7" type="ORF">AZI86_10220</name>
</gene>
<keyword evidence="8" id="KW-1185">Reference proteome</keyword>
<dbReference type="CDD" id="cd00060">
    <property type="entry name" value="FHA"/>
    <property type="match status" value="1"/>
</dbReference>
<evidence type="ECO:0000256" key="1">
    <source>
        <dbReference type="ARBA" id="ARBA00022741"/>
    </source>
</evidence>
<feature type="domain" description="FHA" evidence="5">
    <location>
        <begin position="22"/>
        <end position="71"/>
    </location>
</feature>
<dbReference type="PROSITE" id="PS50045">
    <property type="entry name" value="SIGMA54_INTERACT_4"/>
    <property type="match status" value="1"/>
</dbReference>
<dbReference type="InterPro" id="IPR003593">
    <property type="entry name" value="AAA+_ATPase"/>
</dbReference>
<dbReference type="PANTHER" id="PTHR32071">
    <property type="entry name" value="TRANSCRIPTIONAL REGULATORY PROTEIN"/>
    <property type="match status" value="1"/>
</dbReference>
<dbReference type="Pfam" id="PF02954">
    <property type="entry name" value="HTH_8"/>
    <property type="match status" value="1"/>
</dbReference>
<dbReference type="SMART" id="SM00382">
    <property type="entry name" value="AAA"/>
    <property type="match status" value="1"/>
</dbReference>
<dbReference type="Pfam" id="PF00498">
    <property type="entry name" value="FHA"/>
    <property type="match status" value="1"/>
</dbReference>
<dbReference type="EMBL" id="LUKE01000001">
    <property type="protein sequence ID" value="KYG67360.1"/>
    <property type="molecule type" value="Genomic_DNA"/>
</dbReference>
<dbReference type="PROSITE" id="PS50006">
    <property type="entry name" value="FHA_DOMAIN"/>
    <property type="match status" value="1"/>
</dbReference>
<dbReference type="InterPro" id="IPR058031">
    <property type="entry name" value="AAA_lid_NorR"/>
</dbReference>
<evidence type="ECO:0000256" key="2">
    <source>
        <dbReference type="ARBA" id="ARBA00022840"/>
    </source>
</evidence>
<dbReference type="Gene3D" id="1.10.8.60">
    <property type="match status" value="1"/>
</dbReference>
<dbReference type="Pfam" id="PF25601">
    <property type="entry name" value="AAA_lid_14"/>
    <property type="match status" value="1"/>
</dbReference>
<dbReference type="GO" id="GO:0005524">
    <property type="term" value="F:ATP binding"/>
    <property type="evidence" value="ECO:0007669"/>
    <property type="project" value="UniProtKB-KW"/>
</dbReference>
<dbReference type="RefSeq" id="WP_061834934.1">
    <property type="nucleotide sequence ID" value="NZ_LUKE01000001.1"/>
</dbReference>
<keyword evidence="1" id="KW-0547">Nucleotide-binding</keyword>
<dbReference type="InterPro" id="IPR008984">
    <property type="entry name" value="SMAD_FHA_dom_sf"/>
</dbReference>
<dbReference type="OrthoDB" id="5496274at2"/>
<dbReference type="Gene3D" id="3.40.50.300">
    <property type="entry name" value="P-loop containing nucleotide triphosphate hydrolases"/>
    <property type="match status" value="1"/>
</dbReference>
<feature type="domain" description="Sigma-54 factor interaction" evidence="6">
    <location>
        <begin position="103"/>
        <end position="325"/>
    </location>
</feature>
<dbReference type="InterPro" id="IPR027417">
    <property type="entry name" value="P-loop_NTPase"/>
</dbReference>
<dbReference type="SUPFAM" id="SSF52540">
    <property type="entry name" value="P-loop containing nucleoside triphosphate hydrolases"/>
    <property type="match status" value="1"/>
</dbReference>
<evidence type="ECO:0000313" key="8">
    <source>
        <dbReference type="Proteomes" id="UP000075320"/>
    </source>
</evidence>
<dbReference type="InterPro" id="IPR002078">
    <property type="entry name" value="Sigma_54_int"/>
</dbReference>
<protein>
    <submittedName>
        <fullName evidence="7">Transcriptional regulator</fullName>
    </submittedName>
</protein>
<dbReference type="FunFam" id="3.40.50.300:FF:000006">
    <property type="entry name" value="DNA-binding transcriptional regulator NtrC"/>
    <property type="match status" value="1"/>
</dbReference>
<evidence type="ECO:0000256" key="4">
    <source>
        <dbReference type="ARBA" id="ARBA00023163"/>
    </source>
</evidence>
<dbReference type="SUPFAM" id="SSF49879">
    <property type="entry name" value="SMAD/FHA domain"/>
    <property type="match status" value="1"/>
</dbReference>
<dbReference type="SUPFAM" id="SSF46689">
    <property type="entry name" value="Homeodomain-like"/>
    <property type="match status" value="1"/>
</dbReference>
<sequence>MQKPFLKFLNEKKTIFNLDEFSTIGSDDHCQVQIKSEDISERHARIEKKDRGYLIRDLRSNQGTLVNGAQVLEAYLHDGDIIQLGSQELVFGLEADIRNQFPIKSRNEVWNQELQSLVHVAKRKDPVLILGPSGTGKDVIAKALHESSNRVQGNYVSVNCSALSETLIESELFGHVRGSFTGAMNDRKGAFEAARGGTLFLDEIGDLSYSLQAKLLRALENGEIRPVGADHNVMTDVRVIAATHQDLAQKIREGEFRSDLYFRLNVITVTPPALCFRMEDFEDLLYSFAKVQRVRFSHGAILRLKKHSWPGNIRELKNLVSRAAALFPKEQITENHIEKLIDRTFLQNEDEQNLHQNLPVIKEIEKQMIIKRLTANKGNQRRTASDLGMPKSTLHDRLKYYNIDIGNFKV</sequence>
<evidence type="ECO:0000259" key="5">
    <source>
        <dbReference type="PROSITE" id="PS50006"/>
    </source>
</evidence>
<accession>A0A150WSE3</accession>
<evidence type="ECO:0000256" key="3">
    <source>
        <dbReference type="ARBA" id="ARBA00023015"/>
    </source>
</evidence>